<feature type="transmembrane region" description="Helical" evidence="7">
    <location>
        <begin position="264"/>
        <end position="287"/>
    </location>
</feature>
<keyword evidence="6 7" id="KW-0472">Membrane</keyword>
<dbReference type="PANTHER" id="PTHR23517">
    <property type="entry name" value="RESISTANCE PROTEIN MDTM, PUTATIVE-RELATED-RELATED"/>
    <property type="match status" value="1"/>
</dbReference>
<organism evidence="8 9">
    <name type="scientific">Caballeronia insecticola</name>
    <dbReference type="NCBI Taxonomy" id="758793"/>
    <lineage>
        <taxon>Bacteria</taxon>
        <taxon>Pseudomonadati</taxon>
        <taxon>Pseudomonadota</taxon>
        <taxon>Betaproteobacteria</taxon>
        <taxon>Burkholderiales</taxon>
        <taxon>Burkholderiaceae</taxon>
        <taxon>Caballeronia</taxon>
    </lineage>
</organism>
<dbReference type="PATRIC" id="fig|758793.3.peg.723"/>
<evidence type="ECO:0000313" key="9">
    <source>
        <dbReference type="Proteomes" id="UP000013966"/>
    </source>
</evidence>
<reference evidence="8 9" key="2">
    <citation type="journal article" date="2018" name="Int. J. Syst. Evol. Microbiol.">
        <title>Burkholderia insecticola sp. nov., a gut symbiotic bacterium of the bean bug Riptortus pedestris.</title>
        <authorList>
            <person name="Takeshita K."/>
            <person name="Tamaki H."/>
            <person name="Ohbayashi T."/>
            <person name="Meng X.-Y."/>
            <person name="Sone T."/>
            <person name="Mitani Y."/>
            <person name="Peeters C."/>
            <person name="Kikuchi Y."/>
            <person name="Vandamme P."/>
        </authorList>
    </citation>
    <scope>NUCLEOTIDE SEQUENCE [LARGE SCALE GENOMIC DNA]</scope>
    <source>
        <strain evidence="8">RPE64</strain>
    </source>
</reference>
<feature type="transmembrane region" description="Helical" evidence="7">
    <location>
        <begin position="171"/>
        <end position="191"/>
    </location>
</feature>
<feature type="transmembrane region" description="Helical" evidence="7">
    <location>
        <begin position="294"/>
        <end position="313"/>
    </location>
</feature>
<sequence length="419" mass="43901">MATQPRASLSRFLALPVAVRAQLCATMLNSASVIVKLFMPLLFRGSYTLGFGTIGMLMAAYGAGCVAGAYAGGALTDRVDSRKLTAVCLCASGALSAGLSQLPAVTWLLVIVPAIGIADGAFRPANLRLVMEAATSDNASWMQGLHRICFNLGVALASVAAAALSGIGYPILFAAAGIANVLGGGLVICHASNRARVTDSRLSRDLVDARAVACGSSSAAASPWADRAFLLFVLGQLIALGIFDQMYGAFGLFLSEDYRLDARWIGYLFSFNALLIVVAQAPAMVLIDRIGLVAASRWGTLLLAVAFPLLNVGHGPAQAIATMACITAAEILLTPAWTLAVMNHSDGRDRGRYLGIFTAAWLGHSLYGPAAGTLIYGTLGGCNLWWACAAAGLVVWTLHRRVIGRLSHQCREDERSIAI</sequence>
<keyword evidence="9" id="KW-1185">Reference proteome</keyword>
<dbReference type="InterPro" id="IPR036259">
    <property type="entry name" value="MFS_trans_sf"/>
</dbReference>
<dbReference type="GO" id="GO:0022857">
    <property type="term" value="F:transmembrane transporter activity"/>
    <property type="evidence" value="ECO:0007669"/>
    <property type="project" value="InterPro"/>
</dbReference>
<keyword evidence="5 7" id="KW-1133">Transmembrane helix</keyword>
<keyword evidence="4 7" id="KW-0812">Transmembrane</keyword>
<dbReference type="SUPFAM" id="SSF103473">
    <property type="entry name" value="MFS general substrate transporter"/>
    <property type="match status" value="1"/>
</dbReference>
<feature type="transmembrane region" description="Helical" evidence="7">
    <location>
        <begin position="83"/>
        <end position="99"/>
    </location>
</feature>
<dbReference type="Gene3D" id="1.20.1250.20">
    <property type="entry name" value="MFS general substrate transporter like domains"/>
    <property type="match status" value="1"/>
</dbReference>
<keyword evidence="2" id="KW-0813">Transport</keyword>
<dbReference type="HOGENOM" id="CLU_001265_60_4_4"/>
<evidence type="ECO:0000256" key="1">
    <source>
        <dbReference type="ARBA" id="ARBA00004651"/>
    </source>
</evidence>
<evidence type="ECO:0000256" key="2">
    <source>
        <dbReference type="ARBA" id="ARBA00022448"/>
    </source>
</evidence>
<dbReference type="Proteomes" id="UP000013966">
    <property type="component" value="Chromosome 1"/>
</dbReference>
<reference evidence="8 9" key="1">
    <citation type="journal article" date="2013" name="Genome Announc.">
        <title>Complete Genome Sequence of Burkholderia sp. Strain RPE64, Bacterial Symbiont of the Bean Bug Riptortus pedestris.</title>
        <authorList>
            <person name="Shibata T.F."/>
            <person name="Maeda T."/>
            <person name="Nikoh N."/>
            <person name="Yamaguchi K."/>
            <person name="Oshima K."/>
            <person name="Hattori M."/>
            <person name="Nishiyama T."/>
            <person name="Hasebe M."/>
            <person name="Fukatsu T."/>
            <person name="Kikuchi Y."/>
            <person name="Shigenobu S."/>
        </authorList>
    </citation>
    <scope>NUCLEOTIDE SEQUENCE [LARGE SCALE GENOMIC DNA]</scope>
</reference>
<dbReference type="OrthoDB" id="5651057at2"/>
<dbReference type="AlphaFoldDB" id="R4WU99"/>
<proteinExistence type="predicted"/>
<feature type="transmembrane region" description="Helical" evidence="7">
    <location>
        <begin position="228"/>
        <end position="252"/>
    </location>
</feature>
<dbReference type="InterPro" id="IPR050171">
    <property type="entry name" value="MFS_Transporters"/>
</dbReference>
<name>R4WU99_9BURK</name>
<dbReference type="Pfam" id="PF07690">
    <property type="entry name" value="MFS_1"/>
    <property type="match status" value="2"/>
</dbReference>
<evidence type="ECO:0000256" key="5">
    <source>
        <dbReference type="ARBA" id="ARBA00022989"/>
    </source>
</evidence>
<feature type="transmembrane region" description="Helical" evidence="7">
    <location>
        <begin position="319"/>
        <end position="341"/>
    </location>
</feature>
<feature type="transmembrane region" description="Helical" evidence="7">
    <location>
        <begin position="47"/>
        <end position="71"/>
    </location>
</feature>
<evidence type="ECO:0000256" key="3">
    <source>
        <dbReference type="ARBA" id="ARBA00022475"/>
    </source>
</evidence>
<protein>
    <submittedName>
        <fullName evidence="8">Probable multidrug resistance protein</fullName>
    </submittedName>
</protein>
<feature type="transmembrane region" description="Helical" evidence="7">
    <location>
        <begin position="353"/>
        <end position="377"/>
    </location>
</feature>
<evidence type="ECO:0000256" key="4">
    <source>
        <dbReference type="ARBA" id="ARBA00022692"/>
    </source>
</evidence>
<evidence type="ECO:0000313" key="8">
    <source>
        <dbReference type="EMBL" id="BAN22476.1"/>
    </source>
</evidence>
<feature type="transmembrane region" description="Helical" evidence="7">
    <location>
        <begin position="383"/>
        <end position="399"/>
    </location>
</feature>
<evidence type="ECO:0000256" key="7">
    <source>
        <dbReference type="SAM" id="Phobius"/>
    </source>
</evidence>
<dbReference type="GO" id="GO:0005886">
    <property type="term" value="C:plasma membrane"/>
    <property type="evidence" value="ECO:0007669"/>
    <property type="project" value="UniProtKB-SubCell"/>
</dbReference>
<dbReference type="InterPro" id="IPR011701">
    <property type="entry name" value="MFS"/>
</dbReference>
<dbReference type="STRING" id="758793.BRPE64_ACDS07220"/>
<evidence type="ECO:0000256" key="6">
    <source>
        <dbReference type="ARBA" id="ARBA00023136"/>
    </source>
</evidence>
<dbReference type="PANTHER" id="PTHR23517:SF2">
    <property type="entry name" value="MULTIDRUG RESISTANCE PROTEIN MDTH"/>
    <property type="match status" value="1"/>
</dbReference>
<comment type="subcellular location">
    <subcellularLocation>
        <location evidence="1">Cell membrane</location>
        <topology evidence="1">Multi-pass membrane protein</topology>
    </subcellularLocation>
</comment>
<gene>
    <name evidence="8" type="ORF">BRPE64_ACDS07220</name>
</gene>
<dbReference type="EMBL" id="AP013058">
    <property type="protein sequence ID" value="BAN22476.1"/>
    <property type="molecule type" value="Genomic_DNA"/>
</dbReference>
<feature type="transmembrane region" description="Helical" evidence="7">
    <location>
        <begin position="148"/>
        <end position="165"/>
    </location>
</feature>
<feature type="transmembrane region" description="Helical" evidence="7">
    <location>
        <begin position="12"/>
        <end position="35"/>
    </location>
</feature>
<keyword evidence="3" id="KW-1003">Cell membrane</keyword>
<dbReference type="RefSeq" id="WP_016344636.1">
    <property type="nucleotide sequence ID" value="NC_021287.1"/>
</dbReference>
<accession>R4WU99</accession>
<dbReference type="KEGG" id="buo:BRPE64_ACDS07220"/>
<feature type="transmembrane region" description="Helical" evidence="7">
    <location>
        <begin position="105"/>
        <end position="122"/>
    </location>
</feature>